<dbReference type="eggNOG" id="ENOG5033G12">
    <property type="taxonomic scope" value="Bacteria"/>
</dbReference>
<dbReference type="OrthoDB" id="3699867at2"/>
<evidence type="ECO:0000313" key="2">
    <source>
        <dbReference type="Proteomes" id="UP000000322"/>
    </source>
</evidence>
<dbReference type="EMBL" id="CP001819">
    <property type="protein sequence ID" value="ACZ22781.1"/>
    <property type="molecule type" value="Genomic_DNA"/>
</dbReference>
<sequence length="409" mass="44466">MPKPHLAWLPDHHLPVASTLAHAEELIDHLNVAVLRYGDTEGDDGPLHLVEVPVHGGSETRIAAIRPVPRAIALYAADAMTTLRAAIEHTIYAEVEYQLGRAMRDKEPGSISMPASTTPEDFAIWEQKGSKRMPAPLLYGSPLYRRIEELQPYRLRNTPQTHPLYLLVSHTNLSKHRTPAVAAARVARIIPDTPTDAVAFMPLSEGPSRVGDVLARTDAGTQVPVSIYATLALQRPGTDEWPVLVHEIGALATWVRTVAIPVLVTGSTQPELLPSTYSTSVGYGSNDDEREALRAGTYLTARERANLAVETRMARTSLVGMISEPATSPPLSVLTAWAESLTDQQALDRARAIRQFILTHGYDDGIVDLVGAFHAEALEHARKSGSDAQADVVVDQPAEVDQVDEEVGK</sequence>
<dbReference type="Proteomes" id="UP000000322">
    <property type="component" value="Chromosome"/>
</dbReference>
<dbReference type="RefSeq" id="WP_012867850.1">
    <property type="nucleotide sequence ID" value="NC_013521.1"/>
</dbReference>
<protein>
    <submittedName>
        <fullName evidence="1">Uncharacterized protein</fullName>
    </submittedName>
</protein>
<dbReference type="KEGG" id="ske:Sked_28790"/>
<gene>
    <name evidence="1" type="ordered locus">Sked_28790</name>
</gene>
<name>D1BBL0_SANKS</name>
<reference evidence="1 2" key="1">
    <citation type="journal article" date="2009" name="Stand. Genomic Sci.">
        <title>Complete genome sequence of Sanguibacter keddieii type strain (ST-74).</title>
        <authorList>
            <person name="Ivanova N."/>
            <person name="Sikorski J."/>
            <person name="Sims D."/>
            <person name="Brettin T."/>
            <person name="Detter J.C."/>
            <person name="Han C."/>
            <person name="Lapidus A."/>
            <person name="Copeland A."/>
            <person name="Glavina Del Rio T."/>
            <person name="Nolan M."/>
            <person name="Chen F."/>
            <person name="Lucas S."/>
            <person name="Tice H."/>
            <person name="Cheng J.F."/>
            <person name="Bruce D."/>
            <person name="Goodwin L."/>
            <person name="Pitluck S."/>
            <person name="Pati A."/>
            <person name="Mavromatis K."/>
            <person name="Chen A."/>
            <person name="Palaniappan K."/>
            <person name="D'haeseleer P."/>
            <person name="Chain P."/>
            <person name="Bristow J."/>
            <person name="Eisen J.A."/>
            <person name="Markowitz V."/>
            <person name="Hugenholtz P."/>
            <person name="Goker M."/>
            <person name="Pukall R."/>
            <person name="Klenk H.P."/>
            <person name="Kyrpides N.C."/>
        </authorList>
    </citation>
    <scope>NUCLEOTIDE SEQUENCE [LARGE SCALE GENOMIC DNA]</scope>
    <source>
        <strain evidence="2">ATCC 51767 / DSM 10542 / NCFB 3025 / ST-74</strain>
    </source>
</reference>
<proteinExistence type="predicted"/>
<dbReference type="AlphaFoldDB" id="D1BBL0"/>
<keyword evidence="2" id="KW-1185">Reference proteome</keyword>
<evidence type="ECO:0000313" key="1">
    <source>
        <dbReference type="EMBL" id="ACZ22781.1"/>
    </source>
</evidence>
<dbReference type="HOGENOM" id="CLU_672479_0_0_11"/>
<dbReference type="STRING" id="446469.Sked_28790"/>
<accession>D1BBL0</accession>
<organism evidence="1 2">
    <name type="scientific">Sanguibacter keddieii (strain ATCC 51767 / DSM 10542 / NCFB 3025 / ST-74)</name>
    <dbReference type="NCBI Taxonomy" id="446469"/>
    <lineage>
        <taxon>Bacteria</taxon>
        <taxon>Bacillati</taxon>
        <taxon>Actinomycetota</taxon>
        <taxon>Actinomycetes</taxon>
        <taxon>Micrococcales</taxon>
        <taxon>Sanguibacteraceae</taxon>
        <taxon>Sanguibacter</taxon>
    </lineage>
</organism>